<name>A0A1I4G4V2_9ACTN</name>
<comment type="similarity">
    <text evidence="2">Belongs to the KHG/KDPG aldolase family.</text>
</comment>
<sequence>MTPVDAAVLTGTTAAGGPRAATSDVVVDRLAELRVVPVAVVHEVAHAEPLAQALVAGGLPCVEVTMRTKHAERVLARMAETSSLLVGAGTVVRPEQVDRVVAAGARFVVTPGFSPSVVAVCREAGVPVIPGVATATEIVMALDAGLDVVKFFPAEAAGGLKALSALSDPFASIRFIPTGGVDLQNIDSYLGHRAVLAVGGTWITAPALLAAGDFAAVEQRTREAALRVASLPSADESGKA</sequence>
<evidence type="ECO:0000313" key="7">
    <source>
        <dbReference type="Proteomes" id="UP000199152"/>
    </source>
</evidence>
<dbReference type="InterPro" id="IPR000887">
    <property type="entry name" value="Aldlse_KDPG_KHG"/>
</dbReference>
<organism evidence="6 7">
    <name type="scientific">Geodermatophilus ruber</name>
    <dbReference type="NCBI Taxonomy" id="504800"/>
    <lineage>
        <taxon>Bacteria</taxon>
        <taxon>Bacillati</taxon>
        <taxon>Actinomycetota</taxon>
        <taxon>Actinomycetes</taxon>
        <taxon>Geodermatophilales</taxon>
        <taxon>Geodermatophilaceae</taxon>
        <taxon>Geodermatophilus</taxon>
    </lineage>
</organism>
<keyword evidence="7" id="KW-1185">Reference proteome</keyword>
<evidence type="ECO:0000256" key="4">
    <source>
        <dbReference type="ARBA" id="ARBA00023239"/>
    </source>
</evidence>
<accession>A0A1I4G4V2</accession>
<dbReference type="GO" id="GO:0016829">
    <property type="term" value="F:lyase activity"/>
    <property type="evidence" value="ECO:0007669"/>
    <property type="project" value="UniProtKB-KW"/>
</dbReference>
<evidence type="ECO:0000256" key="3">
    <source>
        <dbReference type="ARBA" id="ARBA00011233"/>
    </source>
</evidence>
<dbReference type="InterPro" id="IPR031338">
    <property type="entry name" value="KDPG/KHG_AS_2"/>
</dbReference>
<dbReference type="AlphaFoldDB" id="A0A1I4G4V2"/>
<dbReference type="PROSITE" id="PS00160">
    <property type="entry name" value="ALDOLASE_KDPG_KHG_2"/>
    <property type="match status" value="1"/>
</dbReference>
<keyword evidence="4" id="KW-0456">Lyase</keyword>
<dbReference type="PANTHER" id="PTHR30246:SF1">
    <property type="entry name" value="2-DEHYDRO-3-DEOXY-6-PHOSPHOGALACTONATE ALDOLASE-RELATED"/>
    <property type="match status" value="1"/>
</dbReference>
<comment type="pathway">
    <text evidence="1">Carbohydrate acid metabolism.</text>
</comment>
<dbReference type="RefSeq" id="WP_091325726.1">
    <property type="nucleotide sequence ID" value="NZ_FOSW01000008.1"/>
</dbReference>
<keyword evidence="5" id="KW-0119">Carbohydrate metabolism</keyword>
<dbReference type="STRING" id="504800.SAMN04488085_108140"/>
<evidence type="ECO:0000256" key="5">
    <source>
        <dbReference type="ARBA" id="ARBA00023277"/>
    </source>
</evidence>
<dbReference type="OrthoDB" id="9805177at2"/>
<dbReference type="Pfam" id="PF01081">
    <property type="entry name" value="Aldolase"/>
    <property type="match status" value="1"/>
</dbReference>
<dbReference type="Gene3D" id="3.20.20.70">
    <property type="entry name" value="Aldolase class I"/>
    <property type="match status" value="1"/>
</dbReference>
<comment type="subunit">
    <text evidence="3">Homotrimer.</text>
</comment>
<dbReference type="NCBIfam" id="TIGR01182">
    <property type="entry name" value="eda"/>
    <property type="match status" value="1"/>
</dbReference>
<dbReference type="InterPro" id="IPR013785">
    <property type="entry name" value="Aldolase_TIM"/>
</dbReference>
<gene>
    <name evidence="6" type="ORF">SAMN04488085_108140</name>
</gene>
<dbReference type="EMBL" id="FOSW01000008">
    <property type="protein sequence ID" value="SFL24703.1"/>
    <property type="molecule type" value="Genomic_DNA"/>
</dbReference>
<dbReference type="SUPFAM" id="SSF51569">
    <property type="entry name" value="Aldolase"/>
    <property type="match status" value="1"/>
</dbReference>
<evidence type="ECO:0000256" key="1">
    <source>
        <dbReference type="ARBA" id="ARBA00004761"/>
    </source>
</evidence>
<reference evidence="6 7" key="1">
    <citation type="submission" date="2016-10" db="EMBL/GenBank/DDBJ databases">
        <authorList>
            <person name="de Groot N.N."/>
        </authorList>
    </citation>
    <scope>NUCLEOTIDE SEQUENCE [LARGE SCALE GENOMIC DNA]</scope>
    <source>
        <strain evidence="6 7">DSM 45317</strain>
    </source>
</reference>
<dbReference type="CDD" id="cd00452">
    <property type="entry name" value="KDPG_aldolase"/>
    <property type="match status" value="1"/>
</dbReference>
<dbReference type="InParanoid" id="A0A1I4G4V2"/>
<evidence type="ECO:0000256" key="2">
    <source>
        <dbReference type="ARBA" id="ARBA00006906"/>
    </source>
</evidence>
<protein>
    <submittedName>
        <fullName evidence="6">2-dehydro-3-deoxyphosphogluconate aldolase / (4S)-4-hydroxy-2-oxoglutarate aldolase</fullName>
    </submittedName>
</protein>
<dbReference type="PANTHER" id="PTHR30246">
    <property type="entry name" value="2-KETO-3-DEOXY-6-PHOSPHOGLUCONATE ALDOLASE"/>
    <property type="match status" value="1"/>
</dbReference>
<dbReference type="Proteomes" id="UP000199152">
    <property type="component" value="Unassembled WGS sequence"/>
</dbReference>
<evidence type="ECO:0000313" key="6">
    <source>
        <dbReference type="EMBL" id="SFL24703.1"/>
    </source>
</evidence>
<proteinExistence type="inferred from homology"/>